<dbReference type="Proteomes" id="UP001241605">
    <property type="component" value="Chromosome"/>
</dbReference>
<feature type="region of interest" description="Disordered" evidence="1">
    <location>
        <begin position="70"/>
        <end position="99"/>
    </location>
</feature>
<evidence type="ECO:0000256" key="1">
    <source>
        <dbReference type="SAM" id="MobiDB-lite"/>
    </source>
</evidence>
<protein>
    <recommendedName>
        <fullName evidence="4">Response regulatory domain-containing protein</fullName>
    </recommendedName>
</protein>
<keyword evidence="3" id="KW-1185">Reference proteome</keyword>
<reference evidence="2 3" key="1">
    <citation type="submission" date="2023-05" db="EMBL/GenBank/DDBJ databases">
        <title>YMD87, complete Genome.</title>
        <authorList>
            <person name="Zhang J."/>
            <person name="Xu X."/>
        </authorList>
    </citation>
    <scope>NUCLEOTIDE SEQUENCE [LARGE SCALE GENOMIC DNA]</scope>
    <source>
        <strain evidence="2 3">YMD87</strain>
    </source>
</reference>
<dbReference type="SUPFAM" id="SSF52172">
    <property type="entry name" value="CheY-like"/>
    <property type="match status" value="1"/>
</dbReference>
<feature type="compositionally biased region" description="Low complexity" evidence="1">
    <location>
        <begin position="84"/>
        <end position="99"/>
    </location>
</feature>
<dbReference type="EMBL" id="CP124616">
    <property type="protein sequence ID" value="WGW04121.1"/>
    <property type="molecule type" value="Genomic_DNA"/>
</dbReference>
<gene>
    <name evidence="2" type="ORF">QF118_00860</name>
</gene>
<evidence type="ECO:0008006" key="4">
    <source>
        <dbReference type="Google" id="ProtNLM"/>
    </source>
</evidence>
<dbReference type="InterPro" id="IPR011006">
    <property type="entry name" value="CheY-like_superfamily"/>
</dbReference>
<dbReference type="Gene3D" id="3.40.50.2300">
    <property type="match status" value="1"/>
</dbReference>
<evidence type="ECO:0000313" key="3">
    <source>
        <dbReference type="Proteomes" id="UP001241605"/>
    </source>
</evidence>
<name>A0ABY8QHJ1_9RHOB</name>
<organism evidence="2 3">
    <name type="scientific">Tropicibacter oceani</name>
    <dbReference type="NCBI Taxonomy" id="3058420"/>
    <lineage>
        <taxon>Bacteria</taxon>
        <taxon>Pseudomonadati</taxon>
        <taxon>Pseudomonadota</taxon>
        <taxon>Alphaproteobacteria</taxon>
        <taxon>Rhodobacterales</taxon>
        <taxon>Roseobacteraceae</taxon>
        <taxon>Tropicibacter</taxon>
    </lineage>
</organism>
<accession>A0ABY8QHJ1</accession>
<sequence>MTDPRILIVEDETALTAVVRDYLVAAGMGVDILSEGTDAVPTAREGRPDLAIAAQALGITEDDLRAVLPPRRGNDAWPRMTNAPTETRPTKMTTTRSATPLGRRQVLARTNGLDLSIASSDPAAGIVHDPSDRFSKTYMNALFRHGFDRGARRRLWTIG</sequence>
<proteinExistence type="predicted"/>
<dbReference type="RefSeq" id="WP_282300752.1">
    <property type="nucleotide sequence ID" value="NZ_CP124616.1"/>
</dbReference>
<evidence type="ECO:0000313" key="2">
    <source>
        <dbReference type="EMBL" id="WGW04121.1"/>
    </source>
</evidence>